<dbReference type="EMBL" id="VITR01000003">
    <property type="protein sequence ID" value="TWB44314.1"/>
    <property type="molecule type" value="Genomic_DNA"/>
</dbReference>
<dbReference type="InterPro" id="IPR005238">
    <property type="entry name" value="ComB-like"/>
</dbReference>
<dbReference type="GO" id="GO:0050532">
    <property type="term" value="F:2-phosphosulfolactate phosphatase activity"/>
    <property type="evidence" value="ECO:0007669"/>
    <property type="project" value="UniProtKB-EC"/>
</dbReference>
<dbReference type="Proteomes" id="UP000315751">
    <property type="component" value="Unassembled WGS sequence"/>
</dbReference>
<evidence type="ECO:0000256" key="3">
    <source>
        <dbReference type="ARBA" id="ARBA00012953"/>
    </source>
</evidence>
<evidence type="ECO:0000313" key="8">
    <source>
        <dbReference type="EMBL" id="TWB44314.1"/>
    </source>
</evidence>
<keyword evidence="5" id="KW-0378">Hydrolase</keyword>
<dbReference type="Pfam" id="PF04029">
    <property type="entry name" value="2-ph_phosp"/>
    <property type="match status" value="1"/>
</dbReference>
<evidence type="ECO:0000256" key="7">
    <source>
        <dbReference type="ARBA" id="ARBA00033711"/>
    </source>
</evidence>
<comment type="catalytic activity">
    <reaction evidence="7">
        <text>(2R)-O-phospho-3-sulfolactate + H2O = (2R)-3-sulfolactate + phosphate</text>
        <dbReference type="Rhea" id="RHEA:23416"/>
        <dbReference type="ChEBI" id="CHEBI:15377"/>
        <dbReference type="ChEBI" id="CHEBI:15597"/>
        <dbReference type="ChEBI" id="CHEBI:43474"/>
        <dbReference type="ChEBI" id="CHEBI:58738"/>
        <dbReference type="EC" id="3.1.3.71"/>
    </reaction>
</comment>
<evidence type="ECO:0000256" key="6">
    <source>
        <dbReference type="ARBA" id="ARBA00022842"/>
    </source>
</evidence>
<dbReference type="GO" id="GO:0050545">
    <property type="term" value="F:sulfopyruvate decarboxylase activity"/>
    <property type="evidence" value="ECO:0007669"/>
    <property type="project" value="TreeGrafter"/>
</dbReference>
<reference evidence="8 9" key="1">
    <citation type="submission" date="2019-06" db="EMBL/GenBank/DDBJ databases">
        <title>Genomic Encyclopedia of Type Strains, Phase IV (KMG-V): Genome sequencing to study the core and pangenomes of soil and plant-associated prokaryotes.</title>
        <authorList>
            <person name="Whitman W."/>
        </authorList>
    </citation>
    <scope>NUCLEOTIDE SEQUENCE [LARGE SCALE GENOMIC DNA]</scope>
    <source>
        <strain evidence="8 9">BR 11622</strain>
    </source>
</reference>
<dbReference type="OrthoDB" id="8588453at2"/>
<dbReference type="PANTHER" id="PTHR37311">
    <property type="entry name" value="2-PHOSPHOSULFOLACTATE PHOSPHATASE-RELATED"/>
    <property type="match status" value="1"/>
</dbReference>
<dbReference type="Gene3D" id="3.90.1560.10">
    <property type="entry name" value="ComB-like"/>
    <property type="match status" value="1"/>
</dbReference>
<evidence type="ECO:0000256" key="5">
    <source>
        <dbReference type="ARBA" id="ARBA00022801"/>
    </source>
</evidence>
<evidence type="ECO:0000256" key="1">
    <source>
        <dbReference type="ARBA" id="ARBA00001946"/>
    </source>
</evidence>
<sequence length="235" mass="24160">MTQIVQCEWGLTGLETLRETVAVVVIVDVLSFCTAVDIAVSRGAAILPFPYGDPGIARTASESAGARLAAPRNAGGQLSLSPQSLMTIPAGTRLMLPSPNGSRLSLAGGATTVLAGCLRNAAAVARKARMLANSGDIAVIPAGERWPDGGLRPAVEDLLGAGAIIAALDLPPSAEARVARDAYTAARGDLVDIIRDSRSGRELTEWGYAGDVEIALAVNTSTTTPILRDGAYQAL</sequence>
<keyword evidence="9" id="KW-1185">Reference proteome</keyword>
<comment type="cofactor">
    <cofactor evidence="1">
        <name>Mg(2+)</name>
        <dbReference type="ChEBI" id="CHEBI:18420"/>
    </cofactor>
</comment>
<evidence type="ECO:0000256" key="4">
    <source>
        <dbReference type="ARBA" id="ARBA00021948"/>
    </source>
</evidence>
<keyword evidence="6" id="KW-0460">Magnesium</keyword>
<protein>
    <recommendedName>
        <fullName evidence="4">Probable 2-phosphosulfolactate phosphatase</fullName>
        <ecNumber evidence="3">3.1.3.71</ecNumber>
    </recommendedName>
</protein>
<accession>A0A560HFQ3</accession>
<dbReference type="SUPFAM" id="SSF142823">
    <property type="entry name" value="ComB-like"/>
    <property type="match status" value="1"/>
</dbReference>
<comment type="similarity">
    <text evidence="2">Belongs to the ComB family.</text>
</comment>
<evidence type="ECO:0000256" key="2">
    <source>
        <dbReference type="ARBA" id="ARBA00009997"/>
    </source>
</evidence>
<dbReference type="InterPro" id="IPR036702">
    <property type="entry name" value="ComB-like_sf"/>
</dbReference>
<evidence type="ECO:0000313" key="9">
    <source>
        <dbReference type="Proteomes" id="UP000315751"/>
    </source>
</evidence>
<dbReference type="GO" id="GO:0000287">
    <property type="term" value="F:magnesium ion binding"/>
    <property type="evidence" value="ECO:0007669"/>
    <property type="project" value="InterPro"/>
</dbReference>
<comment type="caution">
    <text evidence="8">The sequence shown here is derived from an EMBL/GenBank/DDBJ whole genome shotgun (WGS) entry which is preliminary data.</text>
</comment>
<dbReference type="RefSeq" id="WP_145730132.1">
    <property type="nucleotide sequence ID" value="NZ_VITR01000003.1"/>
</dbReference>
<dbReference type="AlphaFoldDB" id="A0A560HFQ3"/>
<name>A0A560HFQ3_9PROT</name>
<proteinExistence type="inferred from homology"/>
<organism evidence="8 9">
    <name type="scientific">Nitrospirillum amazonense</name>
    <dbReference type="NCBI Taxonomy" id="28077"/>
    <lineage>
        <taxon>Bacteria</taxon>
        <taxon>Pseudomonadati</taxon>
        <taxon>Pseudomonadota</taxon>
        <taxon>Alphaproteobacteria</taxon>
        <taxon>Rhodospirillales</taxon>
        <taxon>Azospirillaceae</taxon>
        <taxon>Nitrospirillum</taxon>
    </lineage>
</organism>
<gene>
    <name evidence="8" type="ORF">FBZ90_103221</name>
</gene>
<dbReference type="PANTHER" id="PTHR37311:SF1">
    <property type="entry name" value="2-PHOSPHOSULFOLACTATE PHOSPHATASE-RELATED"/>
    <property type="match status" value="1"/>
</dbReference>
<dbReference type="EC" id="3.1.3.71" evidence="3"/>